<dbReference type="PANTHER" id="PTHR30572:SF18">
    <property type="entry name" value="ABC-TYPE MACROLIDE FAMILY EXPORT SYSTEM PERMEASE COMPONENT 2"/>
    <property type="match status" value="1"/>
</dbReference>
<feature type="transmembrane region" description="Helical" evidence="6">
    <location>
        <begin position="288"/>
        <end position="309"/>
    </location>
</feature>
<feature type="transmembrane region" description="Helical" evidence="6">
    <location>
        <begin position="21"/>
        <end position="43"/>
    </location>
</feature>
<accession>H8KSV0</accession>
<comment type="subcellular location">
    <subcellularLocation>
        <location evidence="1">Cell membrane</location>
        <topology evidence="1">Multi-pass membrane protein</topology>
    </subcellularLocation>
</comment>
<protein>
    <submittedName>
        <fullName evidence="9">ABC-type antimicrobial peptide transport system, permease component</fullName>
    </submittedName>
</protein>
<evidence type="ECO:0000259" key="7">
    <source>
        <dbReference type="Pfam" id="PF02687"/>
    </source>
</evidence>
<dbReference type="STRING" id="929556.Solca_0266"/>
<organism evidence="9 10">
    <name type="scientific">Solitalea canadensis (strain ATCC 29591 / DSM 3403 / JCM 21819 / LMG 8368 / NBRC 15130 / NCIMB 12057 / USAM 9D)</name>
    <name type="common">Flexibacter canadensis</name>
    <dbReference type="NCBI Taxonomy" id="929556"/>
    <lineage>
        <taxon>Bacteria</taxon>
        <taxon>Pseudomonadati</taxon>
        <taxon>Bacteroidota</taxon>
        <taxon>Sphingobacteriia</taxon>
        <taxon>Sphingobacteriales</taxon>
        <taxon>Sphingobacteriaceae</taxon>
        <taxon>Solitalea</taxon>
    </lineage>
</organism>
<evidence type="ECO:0000256" key="4">
    <source>
        <dbReference type="ARBA" id="ARBA00022989"/>
    </source>
</evidence>
<dbReference type="GO" id="GO:0022857">
    <property type="term" value="F:transmembrane transporter activity"/>
    <property type="evidence" value="ECO:0007669"/>
    <property type="project" value="TreeGrafter"/>
</dbReference>
<feature type="transmembrane region" description="Helical" evidence="6">
    <location>
        <begin position="334"/>
        <end position="361"/>
    </location>
</feature>
<dbReference type="InterPro" id="IPR050250">
    <property type="entry name" value="Macrolide_Exporter_MacB"/>
</dbReference>
<reference evidence="9" key="1">
    <citation type="submission" date="2012-02" db="EMBL/GenBank/DDBJ databases">
        <title>The complete genome of Solitalea canadensis DSM 3403.</title>
        <authorList>
            <consortium name="US DOE Joint Genome Institute (JGI-PGF)"/>
            <person name="Lucas S."/>
            <person name="Copeland A."/>
            <person name="Lapidus A."/>
            <person name="Glavina del Rio T."/>
            <person name="Dalin E."/>
            <person name="Tice H."/>
            <person name="Bruce D."/>
            <person name="Goodwin L."/>
            <person name="Pitluck S."/>
            <person name="Peters L."/>
            <person name="Ovchinnikova G."/>
            <person name="Lu M."/>
            <person name="Kyrpides N."/>
            <person name="Mavromatis K."/>
            <person name="Ivanova N."/>
            <person name="Brettin T."/>
            <person name="Detter J.C."/>
            <person name="Han C."/>
            <person name="Larimer F."/>
            <person name="Land M."/>
            <person name="Hauser L."/>
            <person name="Markowitz V."/>
            <person name="Cheng J.-F."/>
            <person name="Hugenholtz P."/>
            <person name="Woyke T."/>
            <person name="Wu D."/>
            <person name="Spring S."/>
            <person name="Schroeder M."/>
            <person name="Kopitz M."/>
            <person name="Brambilla E."/>
            <person name="Klenk H.-P."/>
            <person name="Eisen J.A."/>
        </authorList>
    </citation>
    <scope>NUCLEOTIDE SEQUENCE</scope>
    <source>
        <strain evidence="9">DSM 3403</strain>
    </source>
</reference>
<dbReference type="OrthoDB" id="5933722at2"/>
<evidence type="ECO:0000256" key="6">
    <source>
        <dbReference type="SAM" id="Phobius"/>
    </source>
</evidence>
<keyword evidence="5 6" id="KW-0472">Membrane</keyword>
<dbReference type="InterPro" id="IPR025857">
    <property type="entry name" value="MacB_PCD"/>
</dbReference>
<dbReference type="eggNOG" id="COG0577">
    <property type="taxonomic scope" value="Bacteria"/>
</dbReference>
<evidence type="ECO:0000256" key="3">
    <source>
        <dbReference type="ARBA" id="ARBA00022692"/>
    </source>
</evidence>
<dbReference type="EMBL" id="CP003349">
    <property type="protein sequence ID" value="AFD05410.1"/>
    <property type="molecule type" value="Genomic_DNA"/>
</dbReference>
<evidence type="ECO:0000259" key="8">
    <source>
        <dbReference type="Pfam" id="PF12704"/>
    </source>
</evidence>
<keyword evidence="10" id="KW-1185">Reference proteome</keyword>
<evidence type="ECO:0000313" key="10">
    <source>
        <dbReference type="Proteomes" id="UP000007590"/>
    </source>
</evidence>
<feature type="transmembrane region" description="Helical" evidence="6">
    <location>
        <begin position="426"/>
        <end position="450"/>
    </location>
</feature>
<evidence type="ECO:0000256" key="2">
    <source>
        <dbReference type="ARBA" id="ARBA00022475"/>
    </source>
</evidence>
<feature type="domain" description="MacB-like periplasmic core" evidence="8">
    <location>
        <begin position="437"/>
        <end position="610"/>
    </location>
</feature>
<feature type="domain" description="ABC3 transporter permease C-terminal" evidence="7">
    <location>
        <begin position="294"/>
        <end position="405"/>
    </location>
</feature>
<dbReference type="PANTHER" id="PTHR30572">
    <property type="entry name" value="MEMBRANE COMPONENT OF TRANSPORTER-RELATED"/>
    <property type="match status" value="1"/>
</dbReference>
<dbReference type="Pfam" id="PF12704">
    <property type="entry name" value="MacB_PCD"/>
    <property type="match status" value="2"/>
</dbReference>
<dbReference type="InterPro" id="IPR003838">
    <property type="entry name" value="ABC3_permease_C"/>
</dbReference>
<feature type="transmembrane region" description="Helical" evidence="6">
    <location>
        <begin position="767"/>
        <end position="787"/>
    </location>
</feature>
<proteinExistence type="predicted"/>
<feature type="domain" description="MacB-like periplasmic core" evidence="8">
    <location>
        <begin position="20"/>
        <end position="207"/>
    </location>
</feature>
<dbReference type="Proteomes" id="UP000007590">
    <property type="component" value="Chromosome"/>
</dbReference>
<dbReference type="RefSeq" id="WP_014678638.1">
    <property type="nucleotide sequence ID" value="NC_017770.1"/>
</dbReference>
<dbReference type="AlphaFoldDB" id="H8KSV0"/>
<feature type="domain" description="ABC3 transporter permease C-terminal" evidence="7">
    <location>
        <begin position="684"/>
        <end position="792"/>
    </location>
</feature>
<feature type="transmembrane region" description="Helical" evidence="6">
    <location>
        <begin position="733"/>
        <end position="752"/>
    </location>
</feature>
<dbReference type="HOGENOM" id="CLU_008713_1_0_10"/>
<evidence type="ECO:0000256" key="1">
    <source>
        <dbReference type="ARBA" id="ARBA00004651"/>
    </source>
</evidence>
<gene>
    <name evidence="9" type="ordered locus">Solca_0266</name>
</gene>
<feature type="transmembrane region" description="Helical" evidence="6">
    <location>
        <begin position="681"/>
        <end position="706"/>
    </location>
</feature>
<sequence>MLKNYITIAFRNLFRHKAYSAINIAGLAIGIAACLLILQYVAFELSYDDFHVKNERIYRIKQDRYNKGQLSTEWAAGPFAAANSFKEAFPEIEDYVKLVRAEQQVVDKGGEPYKIEKVYYASGSFFKVFSFPLLAGDPKTVLAEPHSMAISETQAKALFGSANPIGKTLNLNNKEAFKITGVFKDIPNNSHLKTDVLLSYATFLTYFKDGSPETAWQWDGCLSYLLLRQGTDPLKLQSKFPSVVDKLAGAEHKQYNSSATYTLQPLKDIHLYSHYMMEAEANGDGKTVYLLLGIAFFIVVIAWVNYINLATARAVTRAKEVGIRKVVGSERKQLVFQFLLESALLNIMAVVIAILLMIAIIPLFNQLSGQHLTLTLFTKGYFWLTFISLLLLGILFSGIYPAFVLSGFKPIKVLKGKITSTAEGAFLRKSLVVFQFAISLFLLIGTFTVFNQIQYMRKQALGLTIDQTLVVNGPLVRNDSTFKNQMESFKQELLQNTSIKGVAASTTVPGQPVNWNAGGIRLIGQGEGEGKQYRVIGVDYGFMDVYGLKLIAGRTFSKDHGTDPKAVIFNKKAIEQLGFTKPQEAIGKQIEFWGETYTVVGVTENFHQQSLREAYEPLIIRLIPESRDYFSIRINSDQAASSITLVKAKWDRFFPGNTFEHFFLDQHFNDQYKADQRFGHVFTFFSLLAILVACLGLFGLASFTTIQRTKEIGIRKVLGASVIGILRLLYKEFAYLLIISFIISIPVAWYASNEWLQSYAFRVDIHWSYFAFPFIIVLLIALLTVSYQSLKAALSNPVNSLRTE</sequence>
<evidence type="ECO:0000313" key="9">
    <source>
        <dbReference type="EMBL" id="AFD05410.1"/>
    </source>
</evidence>
<keyword evidence="3 6" id="KW-0812">Transmembrane</keyword>
<name>H8KSV0_SOLCM</name>
<keyword evidence="4 6" id="KW-1133">Transmembrane helix</keyword>
<feature type="transmembrane region" description="Helical" evidence="6">
    <location>
        <begin position="381"/>
        <end position="405"/>
    </location>
</feature>
<keyword evidence="2" id="KW-1003">Cell membrane</keyword>
<dbReference type="Pfam" id="PF02687">
    <property type="entry name" value="FtsX"/>
    <property type="match status" value="2"/>
</dbReference>
<dbReference type="KEGG" id="scn:Solca_0266"/>
<dbReference type="GO" id="GO:0005886">
    <property type="term" value="C:plasma membrane"/>
    <property type="evidence" value="ECO:0007669"/>
    <property type="project" value="UniProtKB-SubCell"/>
</dbReference>
<dbReference type="PROSITE" id="PS51257">
    <property type="entry name" value="PROKAR_LIPOPROTEIN"/>
    <property type="match status" value="1"/>
</dbReference>
<evidence type="ECO:0000256" key="5">
    <source>
        <dbReference type="ARBA" id="ARBA00023136"/>
    </source>
</evidence>